<reference evidence="8 9" key="1">
    <citation type="submission" date="2018-09" db="EMBL/GenBank/DDBJ databases">
        <authorList>
            <person name="Wang F."/>
        </authorList>
    </citation>
    <scope>NUCLEOTIDE SEQUENCE [LARGE SCALE GENOMIC DNA]</scope>
    <source>
        <strain evidence="8 9">PLHSC7-2</strain>
    </source>
</reference>
<proteinExistence type="inferred from homology"/>
<sequence length="467" mass="53373">MQQLNEVEYILAGLLIVAIFALGWQYFRHKIALNQQQQDWRTEQALLQQQVSQFGELNQDQQIQLQQAQLKLESQQSQLHKFTARLRESQLELSYEKQRSEEKAQLHSENERKLQQQFEHLSQRIFAEETAKFKTLNKESLELLLNPLQQQIAGFKNQVNESYHSEAKERHSLKVEVEKLAQLNQQIVTEAANLSQALKGDNKQQGSWGEVILQQILDNSGLREGYEYHAQQSLTNGAGKRYQPDIVVHLPQNKDIIIDSKVSLTAYERYFNSDDKNLQNQALAEHVASVKGHIKGLGQKDYHKLNGVRTLDYVLLFIAVEPAFLLAIQEDPSLVKLALDNNILLASPSNLMIALRTIENLWRYQKQEDNSRQIAQKAGKLYEKLRLFSEDLLEVGQGLDRTQTSFDRALKRFSQGRGNLVQQAEHFRELGAEVNKPLPEAVLAHNEANKLGPSNALGKRSEQAGQG</sequence>
<evidence type="ECO:0000313" key="8">
    <source>
        <dbReference type="EMBL" id="RJG50656.1"/>
    </source>
</evidence>
<keyword evidence="7" id="KW-1133">Transmembrane helix</keyword>
<feature type="coiled-coil region" evidence="5">
    <location>
        <begin position="58"/>
        <end position="117"/>
    </location>
</feature>
<evidence type="ECO:0000256" key="2">
    <source>
        <dbReference type="ARBA" id="ARBA00009840"/>
    </source>
</evidence>
<dbReference type="OrthoDB" id="9765111at2"/>
<name>A0A418YJ29_9GAMM</name>
<comment type="caution">
    <text evidence="8">The sequence shown here is derived from an EMBL/GenBank/DDBJ whole genome shotgun (WGS) entry which is preliminary data.</text>
</comment>
<dbReference type="GO" id="GO:0006310">
    <property type="term" value="P:DNA recombination"/>
    <property type="evidence" value="ECO:0007669"/>
    <property type="project" value="UniProtKB-KW"/>
</dbReference>
<keyword evidence="9" id="KW-1185">Reference proteome</keyword>
<accession>A0A418YJ29</accession>
<dbReference type="Pfam" id="PF02646">
    <property type="entry name" value="RmuC"/>
    <property type="match status" value="1"/>
</dbReference>
<gene>
    <name evidence="8" type="primary">rmuC</name>
    <name evidence="8" type="ORF">D1Z90_04060</name>
</gene>
<dbReference type="InterPro" id="IPR003798">
    <property type="entry name" value="DNA_recombination_RmuC"/>
</dbReference>
<feature type="region of interest" description="Disordered" evidence="6">
    <location>
        <begin position="446"/>
        <end position="467"/>
    </location>
</feature>
<comment type="function">
    <text evidence="1">Involved in DNA recombination.</text>
</comment>
<evidence type="ECO:0000256" key="3">
    <source>
        <dbReference type="ARBA" id="ARBA00023054"/>
    </source>
</evidence>
<dbReference type="EMBL" id="QZCH01000002">
    <property type="protein sequence ID" value="RJG50656.1"/>
    <property type="molecule type" value="Genomic_DNA"/>
</dbReference>
<dbReference type="PANTHER" id="PTHR30563:SF0">
    <property type="entry name" value="DNA RECOMBINATION PROTEIN RMUC"/>
    <property type="match status" value="1"/>
</dbReference>
<evidence type="ECO:0000256" key="1">
    <source>
        <dbReference type="ARBA" id="ARBA00003416"/>
    </source>
</evidence>
<dbReference type="RefSeq" id="WP_119909457.1">
    <property type="nucleotide sequence ID" value="NZ_QZCH01000002.1"/>
</dbReference>
<feature type="transmembrane region" description="Helical" evidence="7">
    <location>
        <begin position="7"/>
        <end position="27"/>
    </location>
</feature>
<evidence type="ECO:0000256" key="4">
    <source>
        <dbReference type="ARBA" id="ARBA00023172"/>
    </source>
</evidence>
<keyword evidence="4" id="KW-0233">DNA recombination</keyword>
<dbReference type="PANTHER" id="PTHR30563">
    <property type="entry name" value="DNA RECOMBINATION PROTEIN RMUC"/>
    <property type="match status" value="1"/>
</dbReference>
<keyword evidence="7" id="KW-0812">Transmembrane</keyword>
<evidence type="ECO:0000256" key="5">
    <source>
        <dbReference type="SAM" id="Coils"/>
    </source>
</evidence>
<dbReference type="Proteomes" id="UP000283255">
    <property type="component" value="Unassembled WGS sequence"/>
</dbReference>
<comment type="similarity">
    <text evidence="2">Belongs to the RmuC family.</text>
</comment>
<keyword evidence="3 5" id="KW-0175">Coiled coil</keyword>
<evidence type="ECO:0000256" key="7">
    <source>
        <dbReference type="SAM" id="Phobius"/>
    </source>
</evidence>
<keyword evidence="7" id="KW-0472">Membrane</keyword>
<reference evidence="8 9" key="2">
    <citation type="submission" date="2019-01" db="EMBL/GenBank/DDBJ databases">
        <title>Motilimonas pumilus sp. nov., isolated from the gut of sea cucumber (Apostichopus japonicus).</title>
        <authorList>
            <person name="Wang F.-Q."/>
            <person name="Ren L.-H."/>
            <person name="Lin Y.-W."/>
            <person name="Sun G.-H."/>
            <person name="Du Z.-J."/>
            <person name="Zhao J.-X."/>
            <person name="Liu X.-J."/>
            <person name="Liu L.-J."/>
        </authorList>
    </citation>
    <scope>NUCLEOTIDE SEQUENCE [LARGE SCALE GENOMIC DNA]</scope>
    <source>
        <strain evidence="8 9">PLHSC7-2</strain>
    </source>
</reference>
<dbReference type="AlphaFoldDB" id="A0A418YJ29"/>
<evidence type="ECO:0000313" key="9">
    <source>
        <dbReference type="Proteomes" id="UP000283255"/>
    </source>
</evidence>
<protein>
    <submittedName>
        <fullName evidence="8">DNA recombination protein RmuC</fullName>
    </submittedName>
</protein>
<organism evidence="8 9">
    <name type="scientific">Motilimonas pumila</name>
    <dbReference type="NCBI Taxonomy" id="2303987"/>
    <lineage>
        <taxon>Bacteria</taxon>
        <taxon>Pseudomonadati</taxon>
        <taxon>Pseudomonadota</taxon>
        <taxon>Gammaproteobacteria</taxon>
        <taxon>Alteromonadales</taxon>
        <taxon>Alteromonadales genera incertae sedis</taxon>
        <taxon>Motilimonas</taxon>
    </lineage>
</organism>
<evidence type="ECO:0000256" key="6">
    <source>
        <dbReference type="SAM" id="MobiDB-lite"/>
    </source>
</evidence>